<dbReference type="EMBL" id="CP163433">
    <property type="protein sequence ID" value="XDQ22495.1"/>
    <property type="molecule type" value="Genomic_DNA"/>
</dbReference>
<protein>
    <submittedName>
        <fullName evidence="2">Uncharacterized protein</fullName>
    </submittedName>
</protein>
<reference evidence="2" key="1">
    <citation type="submission" date="2024-07" db="EMBL/GenBank/DDBJ databases">
        <authorList>
            <person name="Yu S.T."/>
        </authorList>
    </citation>
    <scope>NUCLEOTIDE SEQUENCE</scope>
    <source>
        <strain evidence="2">R17</strain>
    </source>
</reference>
<evidence type="ECO:0000313" key="2">
    <source>
        <dbReference type="EMBL" id="XDQ22495.1"/>
    </source>
</evidence>
<name>A0AB39NVN5_9ACTN</name>
<sequence>MRRVDALFQAMETDFLLREQFITGPTHILMEYLAGPSVSREQEALTDRLIYSVFASPKLLQWFEEYAYSHTDKDKMPAGRQFLADFCEATVSHGGRDVVATLLEGCVTETGIYGLTDELLHYFINLPVAQTLYSDRAGKQDKETGEGDENVGMQPRDKTPFVTDMTWKTWYKIQSADDEQAFSARFAPPYVAVTLNGLARYAVELQARNAFQLG</sequence>
<organism evidence="2">
    <name type="scientific">Streptomyces sp. R17</name>
    <dbReference type="NCBI Taxonomy" id="3238626"/>
    <lineage>
        <taxon>Bacteria</taxon>
        <taxon>Bacillati</taxon>
        <taxon>Actinomycetota</taxon>
        <taxon>Actinomycetes</taxon>
        <taxon>Kitasatosporales</taxon>
        <taxon>Streptomycetaceae</taxon>
        <taxon>Streptomyces</taxon>
    </lineage>
</organism>
<dbReference type="AlphaFoldDB" id="A0AB39NVN5"/>
<dbReference type="RefSeq" id="WP_369153315.1">
    <property type="nucleotide sequence ID" value="NZ_CP163433.1"/>
</dbReference>
<accession>A0AB39NVN5</accession>
<feature type="region of interest" description="Disordered" evidence="1">
    <location>
        <begin position="137"/>
        <end position="158"/>
    </location>
</feature>
<evidence type="ECO:0000256" key="1">
    <source>
        <dbReference type="SAM" id="MobiDB-lite"/>
    </source>
</evidence>
<gene>
    <name evidence="2" type="ORF">AB5J48_32100</name>
</gene>
<proteinExistence type="predicted"/>